<evidence type="ECO:0000256" key="1">
    <source>
        <dbReference type="ARBA" id="ARBA00002190"/>
    </source>
</evidence>
<dbReference type="InterPro" id="IPR051917">
    <property type="entry name" value="Transposase-Integrase"/>
</dbReference>
<comment type="similarity">
    <text evidence="2">Belongs to the transposase IS30 family.</text>
</comment>
<keyword evidence="4" id="KW-0238">DNA-binding</keyword>
<dbReference type="NCBIfam" id="NF033563">
    <property type="entry name" value="transpos_IS30"/>
    <property type="match status" value="1"/>
</dbReference>
<evidence type="ECO:0000313" key="8">
    <source>
        <dbReference type="Proteomes" id="UP000070578"/>
    </source>
</evidence>
<dbReference type="PROSITE" id="PS01043">
    <property type="entry name" value="TRANSPOSASE_IS30"/>
    <property type="match status" value="1"/>
</dbReference>
<accession>A0A139BSS7</accession>
<protein>
    <submittedName>
        <fullName evidence="7">Integrase</fullName>
    </submittedName>
</protein>
<reference evidence="7 8" key="1">
    <citation type="submission" date="2016-02" db="EMBL/GenBank/DDBJ databases">
        <authorList>
            <person name="Wen L."/>
            <person name="He K."/>
            <person name="Yang H."/>
        </authorList>
    </citation>
    <scope>NUCLEOTIDE SEQUENCE [LARGE SCALE GENOMIC DNA]</scope>
    <source>
        <strain evidence="7">ShG14-8</strain>
    </source>
</reference>
<dbReference type="InterPro" id="IPR012337">
    <property type="entry name" value="RNaseH-like_sf"/>
</dbReference>
<comment type="function">
    <text evidence="1">Required for the transposition of the insertion element.</text>
</comment>
<dbReference type="InterPro" id="IPR036397">
    <property type="entry name" value="RNaseH_sf"/>
</dbReference>
<dbReference type="GO" id="GO:0004803">
    <property type="term" value="F:transposase activity"/>
    <property type="evidence" value="ECO:0007669"/>
    <property type="project" value="InterPro"/>
</dbReference>
<dbReference type="GO" id="GO:0006313">
    <property type="term" value="P:DNA transposition"/>
    <property type="evidence" value="ECO:0007669"/>
    <property type="project" value="InterPro"/>
</dbReference>
<evidence type="ECO:0000259" key="6">
    <source>
        <dbReference type="PROSITE" id="PS50994"/>
    </source>
</evidence>
<dbReference type="Gene3D" id="3.30.420.10">
    <property type="entry name" value="Ribonuclease H-like superfamily/Ribonuclease H"/>
    <property type="match status" value="1"/>
</dbReference>
<gene>
    <name evidence="7" type="ORF">AWT59_1861</name>
</gene>
<dbReference type="GO" id="GO:0005829">
    <property type="term" value="C:cytosol"/>
    <property type="evidence" value="ECO:0007669"/>
    <property type="project" value="TreeGrafter"/>
</dbReference>
<evidence type="ECO:0000313" key="7">
    <source>
        <dbReference type="EMBL" id="KXS32040.1"/>
    </source>
</evidence>
<dbReference type="Pfam" id="PF13936">
    <property type="entry name" value="HTH_38"/>
    <property type="match status" value="1"/>
</dbReference>
<proteinExistence type="inferred from homology"/>
<dbReference type="InterPro" id="IPR053392">
    <property type="entry name" value="Transposase_IS30-like"/>
</dbReference>
<feature type="domain" description="Integrase catalytic" evidence="6">
    <location>
        <begin position="157"/>
        <end position="318"/>
    </location>
</feature>
<dbReference type="PANTHER" id="PTHR10948">
    <property type="entry name" value="TRANSPOSASE"/>
    <property type="match status" value="1"/>
</dbReference>
<dbReference type="GO" id="GO:0015074">
    <property type="term" value="P:DNA integration"/>
    <property type="evidence" value="ECO:0007669"/>
    <property type="project" value="InterPro"/>
</dbReference>
<sequence>MPFDRQVEIAKMNYTHLTREERYQIYALKKAGHKQSEIANVLERSESTISRELSRNCGRRGYRPRQAHSKSVERQSINARTIDDATWQFAQERLLEQWSPEQISGHAAISPETVYQRVYANKRAGGLLWKNLRCQKQLRKRYGKAERRGTIPNRLSIDDRPAIVETRSRIGDWEADTVIGKNHRQAIVSIVERKTGFTLIRKVERKTAQAVSQAMIVLLKPHRKKVHTITSDNGKEFAGHEEIANKLKADFYFAHPYSSWERGTNENTNGLIRQYFPKNRDFTTITQQEIDTAMERLNNRPRKRLGYQTPNQVFFKSGVALHI</sequence>
<dbReference type="InterPro" id="IPR001598">
    <property type="entry name" value="Transposase_IS30_CS"/>
</dbReference>
<dbReference type="AlphaFoldDB" id="A0A139BSS7"/>
<name>A0A139BSS7_9PROT</name>
<dbReference type="GO" id="GO:0003677">
    <property type="term" value="F:DNA binding"/>
    <property type="evidence" value="ECO:0007669"/>
    <property type="project" value="UniProtKB-KW"/>
</dbReference>
<dbReference type="EMBL" id="LSLI01000045">
    <property type="protein sequence ID" value="KXS32040.1"/>
    <property type="molecule type" value="Genomic_DNA"/>
</dbReference>
<evidence type="ECO:0000256" key="4">
    <source>
        <dbReference type="ARBA" id="ARBA00023125"/>
    </source>
</evidence>
<dbReference type="SUPFAM" id="SSF53098">
    <property type="entry name" value="Ribonuclease H-like"/>
    <property type="match status" value="1"/>
</dbReference>
<dbReference type="Gene3D" id="1.10.10.60">
    <property type="entry name" value="Homeodomain-like"/>
    <property type="match status" value="1"/>
</dbReference>
<evidence type="ECO:0000256" key="3">
    <source>
        <dbReference type="ARBA" id="ARBA00022578"/>
    </source>
</evidence>
<dbReference type="PANTHER" id="PTHR10948:SF23">
    <property type="entry name" value="TRANSPOSASE INSI FOR INSERTION SEQUENCE ELEMENT IS30A-RELATED"/>
    <property type="match status" value="1"/>
</dbReference>
<dbReference type="PATRIC" id="fig|1796491.3.peg.2032"/>
<keyword evidence="3" id="KW-0815">Transposition</keyword>
<dbReference type="Proteomes" id="UP000070578">
    <property type="component" value="Unassembled WGS sequence"/>
</dbReference>
<dbReference type="InterPro" id="IPR001584">
    <property type="entry name" value="Integrase_cat-core"/>
</dbReference>
<evidence type="ECO:0000256" key="5">
    <source>
        <dbReference type="ARBA" id="ARBA00023172"/>
    </source>
</evidence>
<dbReference type="InterPro" id="IPR025246">
    <property type="entry name" value="IS30-like_HTH"/>
</dbReference>
<comment type="caution">
    <text evidence="7">The sequence shown here is derived from an EMBL/GenBank/DDBJ whole genome shotgun (WGS) entry which is preliminary data.</text>
</comment>
<dbReference type="PROSITE" id="PS50994">
    <property type="entry name" value="INTEGRASE"/>
    <property type="match status" value="1"/>
</dbReference>
<keyword evidence="5" id="KW-0233">DNA recombination</keyword>
<evidence type="ECO:0000256" key="2">
    <source>
        <dbReference type="ARBA" id="ARBA00006363"/>
    </source>
</evidence>
<reference evidence="7 8" key="2">
    <citation type="submission" date="2016-03" db="EMBL/GenBank/DDBJ databases">
        <title>New uncultured bacterium of the family Gallionellaceae from acid mine drainage: description and reconstruction of genome based on metagenomic analysis of microbial community.</title>
        <authorList>
            <person name="Kadnikov V."/>
            <person name="Ivasenko D."/>
            <person name="Beletsky A."/>
            <person name="Mardanov A."/>
            <person name="Danilova E."/>
            <person name="Pimenov N."/>
            <person name="Karnachuk O."/>
            <person name="Ravin N."/>
        </authorList>
    </citation>
    <scope>NUCLEOTIDE SEQUENCE [LARGE SCALE GENOMIC DNA]</scope>
    <source>
        <strain evidence="7">ShG14-8</strain>
    </source>
</reference>
<organism evidence="7 8">
    <name type="scientific">Candidatus Gallionella acididurans</name>
    <dbReference type="NCBI Taxonomy" id="1796491"/>
    <lineage>
        <taxon>Bacteria</taxon>
        <taxon>Pseudomonadati</taxon>
        <taxon>Pseudomonadota</taxon>
        <taxon>Betaproteobacteria</taxon>
        <taxon>Nitrosomonadales</taxon>
        <taxon>Gallionellaceae</taxon>
        <taxon>Gallionella</taxon>
    </lineage>
</organism>